<organism evidence="1 2">
    <name type="scientific">Funneliformis mosseae</name>
    <name type="common">Endomycorrhizal fungus</name>
    <name type="synonym">Glomus mosseae</name>
    <dbReference type="NCBI Taxonomy" id="27381"/>
    <lineage>
        <taxon>Eukaryota</taxon>
        <taxon>Fungi</taxon>
        <taxon>Fungi incertae sedis</taxon>
        <taxon>Mucoromycota</taxon>
        <taxon>Glomeromycotina</taxon>
        <taxon>Glomeromycetes</taxon>
        <taxon>Glomerales</taxon>
        <taxon>Glomeraceae</taxon>
        <taxon>Funneliformis</taxon>
    </lineage>
</organism>
<dbReference type="EMBL" id="CAJVPP010010414">
    <property type="protein sequence ID" value="CAG8710111.1"/>
    <property type="molecule type" value="Genomic_DNA"/>
</dbReference>
<name>A0A9N9HWW2_FUNMO</name>
<evidence type="ECO:0000313" key="2">
    <source>
        <dbReference type="Proteomes" id="UP000789375"/>
    </source>
</evidence>
<keyword evidence="2" id="KW-1185">Reference proteome</keyword>
<dbReference type="Proteomes" id="UP000789375">
    <property type="component" value="Unassembled WGS sequence"/>
</dbReference>
<comment type="caution">
    <text evidence="1">The sequence shown here is derived from an EMBL/GenBank/DDBJ whole genome shotgun (WGS) entry which is preliminary data.</text>
</comment>
<dbReference type="AlphaFoldDB" id="A0A9N9HWW2"/>
<accession>A0A9N9HWW2</accession>
<sequence>IIKATNIYPAVILTNADLAVDTTIRQVFTTTYPIHCAYNITQNLHKNQRKQ</sequence>
<protein>
    <submittedName>
        <fullName evidence="1">2579_t:CDS:1</fullName>
    </submittedName>
</protein>
<proteinExistence type="predicted"/>
<evidence type="ECO:0000313" key="1">
    <source>
        <dbReference type="EMBL" id="CAG8710111.1"/>
    </source>
</evidence>
<gene>
    <name evidence="1" type="ORF">FMOSSE_LOCUS14265</name>
</gene>
<reference evidence="1" key="1">
    <citation type="submission" date="2021-06" db="EMBL/GenBank/DDBJ databases">
        <authorList>
            <person name="Kallberg Y."/>
            <person name="Tangrot J."/>
            <person name="Rosling A."/>
        </authorList>
    </citation>
    <scope>NUCLEOTIDE SEQUENCE</scope>
    <source>
        <strain evidence="1">87-6 pot B 2015</strain>
    </source>
</reference>
<feature type="non-terminal residue" evidence="1">
    <location>
        <position position="51"/>
    </location>
</feature>